<keyword evidence="1" id="KW-1133">Transmembrane helix</keyword>
<dbReference type="RefSeq" id="WP_021826007.1">
    <property type="nucleotide sequence ID" value="NZ_AWGW01000025.1"/>
</dbReference>
<evidence type="ECO:0000313" key="2">
    <source>
        <dbReference type="EMBL" id="ERJ99760.1"/>
    </source>
</evidence>
<protein>
    <submittedName>
        <fullName evidence="2">Uncharacterized protein</fullName>
    </submittedName>
</protein>
<evidence type="ECO:0000256" key="1">
    <source>
        <dbReference type="SAM" id="Phobius"/>
    </source>
</evidence>
<name>U2L5X6_9BACT</name>
<comment type="caution">
    <text evidence="2">The sequence shown here is derived from an EMBL/GenBank/DDBJ whole genome shotgun (WGS) entry which is preliminary data.</text>
</comment>
<keyword evidence="1" id="KW-0472">Membrane</keyword>
<evidence type="ECO:0000313" key="3">
    <source>
        <dbReference type="Proteomes" id="UP000017023"/>
    </source>
</evidence>
<accession>U2L5X6</accession>
<dbReference type="PATRIC" id="fig|1395125.3.peg.1980"/>
<sequence length="69" mass="7776">MALHYCNIRNGGYIHWSIGTKALALRSYNIRNGGYIHWSIGTMALALRITTVITANGLIRDIDMVDNQR</sequence>
<reference evidence="2 3" key="1">
    <citation type="submission" date="2013-08" db="EMBL/GenBank/DDBJ databases">
        <authorList>
            <person name="Durkin A.S."/>
            <person name="Haft D.R."/>
            <person name="McCorrison J."/>
            <person name="Torralba M."/>
            <person name="Gillis M."/>
            <person name="Haft D.H."/>
            <person name="Methe B."/>
            <person name="Sutton G."/>
            <person name="Nelson K.E."/>
        </authorList>
    </citation>
    <scope>NUCLEOTIDE SEQUENCE [LARGE SCALE GENOMIC DNA]</scope>
    <source>
        <strain evidence="2 3">F0493</strain>
    </source>
</reference>
<dbReference type="EMBL" id="AWGW01000025">
    <property type="protein sequence ID" value="ERJ99760.1"/>
    <property type="molecule type" value="Genomic_DNA"/>
</dbReference>
<keyword evidence="1" id="KW-0812">Transmembrane</keyword>
<dbReference type="Proteomes" id="UP000017023">
    <property type="component" value="Unassembled WGS sequence"/>
</dbReference>
<organism evidence="2 3">
    <name type="scientific">Segatella salivae F0493</name>
    <dbReference type="NCBI Taxonomy" id="1395125"/>
    <lineage>
        <taxon>Bacteria</taxon>
        <taxon>Pseudomonadati</taxon>
        <taxon>Bacteroidota</taxon>
        <taxon>Bacteroidia</taxon>
        <taxon>Bacteroidales</taxon>
        <taxon>Prevotellaceae</taxon>
        <taxon>Segatella</taxon>
    </lineage>
</organism>
<proteinExistence type="predicted"/>
<dbReference type="AlphaFoldDB" id="U2L5X6"/>
<gene>
    <name evidence="2" type="ORF">HMPREF9145_1063</name>
</gene>
<dbReference type="GeneID" id="78498453"/>
<feature type="transmembrane region" description="Helical" evidence="1">
    <location>
        <begin position="35"/>
        <end position="59"/>
    </location>
</feature>